<organism evidence="4 5">
    <name type="scientific">Streptomyces griseofuscus</name>
    <dbReference type="NCBI Taxonomy" id="146922"/>
    <lineage>
        <taxon>Bacteria</taxon>
        <taxon>Bacillati</taxon>
        <taxon>Actinomycetota</taxon>
        <taxon>Actinomycetes</taxon>
        <taxon>Kitasatosporales</taxon>
        <taxon>Streptomycetaceae</taxon>
        <taxon>Streptomyces</taxon>
    </lineage>
</organism>
<evidence type="ECO:0000256" key="2">
    <source>
        <dbReference type="SAM" id="Phobius"/>
    </source>
</evidence>
<feature type="region of interest" description="Disordered" evidence="1">
    <location>
        <begin position="379"/>
        <end position="407"/>
    </location>
</feature>
<keyword evidence="2" id="KW-0812">Transmembrane</keyword>
<evidence type="ECO:0000313" key="4">
    <source>
        <dbReference type="EMBL" id="QNT98141.1"/>
    </source>
</evidence>
<dbReference type="EMBL" id="CP051007">
    <property type="protein sequence ID" value="QNT98141.1"/>
    <property type="molecule type" value="Genomic_DNA"/>
</dbReference>
<dbReference type="PANTHER" id="PTHR23028">
    <property type="entry name" value="ACETYLTRANSFERASE"/>
    <property type="match status" value="1"/>
</dbReference>
<feature type="domain" description="Acyltransferase 3" evidence="3">
    <location>
        <begin position="25"/>
        <end position="364"/>
    </location>
</feature>
<dbReference type="Proteomes" id="UP000516422">
    <property type="component" value="Plasmid pSGRIFU1"/>
</dbReference>
<keyword evidence="2" id="KW-1133">Transmembrane helix</keyword>
<keyword evidence="2" id="KW-0472">Membrane</keyword>
<feature type="transmembrane region" description="Helical" evidence="2">
    <location>
        <begin position="29"/>
        <end position="46"/>
    </location>
</feature>
<keyword evidence="4" id="KW-0808">Transferase</keyword>
<evidence type="ECO:0000256" key="1">
    <source>
        <dbReference type="SAM" id="MobiDB-lite"/>
    </source>
</evidence>
<feature type="transmembrane region" description="Helical" evidence="2">
    <location>
        <begin position="218"/>
        <end position="240"/>
    </location>
</feature>
<dbReference type="KEGG" id="sgf:HEP81_07913"/>
<feature type="transmembrane region" description="Helical" evidence="2">
    <location>
        <begin position="151"/>
        <end position="172"/>
    </location>
</feature>
<feature type="transmembrane region" description="Helical" evidence="2">
    <location>
        <begin position="344"/>
        <end position="366"/>
    </location>
</feature>
<proteinExistence type="predicted"/>
<feature type="transmembrane region" description="Helical" evidence="2">
    <location>
        <begin position="58"/>
        <end position="85"/>
    </location>
</feature>
<dbReference type="GeneID" id="91467398"/>
<dbReference type="Pfam" id="PF01757">
    <property type="entry name" value="Acyl_transf_3"/>
    <property type="match status" value="1"/>
</dbReference>
<dbReference type="PANTHER" id="PTHR23028:SF53">
    <property type="entry name" value="ACYL_TRANSF_3 DOMAIN-CONTAINING PROTEIN"/>
    <property type="match status" value="1"/>
</dbReference>
<gene>
    <name evidence="4" type="ORF">HEP81_07913</name>
</gene>
<protein>
    <submittedName>
        <fullName evidence="4">Acyltransferase</fullName>
    </submittedName>
</protein>
<evidence type="ECO:0000313" key="5">
    <source>
        <dbReference type="Proteomes" id="UP000516422"/>
    </source>
</evidence>
<dbReference type="InterPro" id="IPR002656">
    <property type="entry name" value="Acyl_transf_3_dom"/>
</dbReference>
<feature type="transmembrane region" description="Helical" evidence="2">
    <location>
        <begin position="106"/>
        <end position="139"/>
    </location>
</feature>
<evidence type="ECO:0000259" key="3">
    <source>
        <dbReference type="Pfam" id="PF01757"/>
    </source>
</evidence>
<sequence>MDETLKPSPADAAGTAGGRADRLPSLTGLRFFAALLVFVCHAWSQFNPQADTASRNLAYFLLPAGPVGVSFFFVLSGFVLTYAARPGDTVLGFWRRRMAKIYPNHVVTWVAGLVLVLATGAALSAGTTAAALFLVQAWWPHMIMTATVNPISWSLACELFFYLLFPFLLRALRRLPRQGLWPAAGLLTALILAVPQLATLLPGKVMPLAGYSLTQFWFVYTAPPVRLLEFALGIVLALLVRNGMWPLVSVRLAVVLCCAGYAVAGVTTMVTKLPHLWAMVSATVIPLAVLIATAASRDRSGLPSAARHPRLIRLGELSFAFYLVHHMILTACFTAVLPDGFRPGLLGLTGVAVALFFVCWAAAWLLHTAVETPAMRRWGRPPATARAPREPARASGRSEPLTGERTP</sequence>
<geneLocation type="plasmid" evidence="4 5">
    <name>pSGRIFU1</name>
</geneLocation>
<dbReference type="GO" id="GO:0016020">
    <property type="term" value="C:membrane"/>
    <property type="evidence" value="ECO:0007669"/>
    <property type="project" value="TreeGrafter"/>
</dbReference>
<feature type="transmembrane region" description="Helical" evidence="2">
    <location>
        <begin position="317"/>
        <end position="338"/>
    </location>
</feature>
<dbReference type="GO" id="GO:0016747">
    <property type="term" value="F:acyltransferase activity, transferring groups other than amino-acyl groups"/>
    <property type="evidence" value="ECO:0007669"/>
    <property type="project" value="InterPro"/>
</dbReference>
<reference evidence="4 5" key="1">
    <citation type="submission" date="2020-04" db="EMBL/GenBank/DDBJ databases">
        <title>Characterization and engineering of Streptomyces griseofuscus DSM40191 as a potential heterologous host for expression of BGCs.</title>
        <authorList>
            <person name="Gren T."/>
            <person name="Whitford C.M."/>
            <person name="Mohite O.S."/>
            <person name="Joergensen T.S."/>
            <person name="Nielsen J.B."/>
            <person name="Lee S.Y."/>
            <person name="Weber T."/>
        </authorList>
    </citation>
    <scope>NUCLEOTIDE SEQUENCE [LARGE SCALE GENOMIC DNA]</scope>
    <source>
        <strain evidence="4 5">DSM 40191</strain>
        <plasmid evidence="4 5">pSGRIFU1</plasmid>
    </source>
</reference>
<accession>A0A7H1QCW1</accession>
<feature type="transmembrane region" description="Helical" evidence="2">
    <location>
        <begin position="276"/>
        <end position="296"/>
    </location>
</feature>
<name>A0A7H1QCW1_9ACTN</name>
<dbReference type="AlphaFoldDB" id="A0A7H1QCW1"/>
<dbReference type="InterPro" id="IPR050879">
    <property type="entry name" value="Acyltransferase_3"/>
</dbReference>
<feature type="transmembrane region" description="Helical" evidence="2">
    <location>
        <begin position="252"/>
        <end position="270"/>
    </location>
</feature>
<dbReference type="RefSeq" id="WP_051850734.1">
    <property type="nucleotide sequence ID" value="NZ_CP051007.1"/>
</dbReference>
<dbReference type="GO" id="GO:0000271">
    <property type="term" value="P:polysaccharide biosynthetic process"/>
    <property type="evidence" value="ECO:0007669"/>
    <property type="project" value="TreeGrafter"/>
</dbReference>
<feature type="transmembrane region" description="Helical" evidence="2">
    <location>
        <begin position="179"/>
        <end position="198"/>
    </location>
</feature>
<keyword evidence="4" id="KW-0012">Acyltransferase</keyword>
<keyword evidence="4" id="KW-0614">Plasmid</keyword>